<gene>
    <name evidence="1" type="ORF">AAG570_013591</name>
</gene>
<comment type="caution">
    <text evidence="1">The sequence shown here is derived from an EMBL/GenBank/DDBJ whole genome shotgun (WGS) entry which is preliminary data.</text>
</comment>
<evidence type="ECO:0000313" key="1">
    <source>
        <dbReference type="EMBL" id="KAL1129059.1"/>
    </source>
</evidence>
<organism evidence="1 2">
    <name type="scientific">Ranatra chinensis</name>
    <dbReference type="NCBI Taxonomy" id="642074"/>
    <lineage>
        <taxon>Eukaryota</taxon>
        <taxon>Metazoa</taxon>
        <taxon>Ecdysozoa</taxon>
        <taxon>Arthropoda</taxon>
        <taxon>Hexapoda</taxon>
        <taxon>Insecta</taxon>
        <taxon>Pterygota</taxon>
        <taxon>Neoptera</taxon>
        <taxon>Paraneoptera</taxon>
        <taxon>Hemiptera</taxon>
        <taxon>Heteroptera</taxon>
        <taxon>Panheteroptera</taxon>
        <taxon>Nepomorpha</taxon>
        <taxon>Nepidae</taxon>
        <taxon>Ranatrinae</taxon>
        <taxon>Ranatra</taxon>
    </lineage>
</organism>
<dbReference type="Proteomes" id="UP001558652">
    <property type="component" value="Unassembled WGS sequence"/>
</dbReference>
<evidence type="ECO:0000313" key="2">
    <source>
        <dbReference type="Proteomes" id="UP001558652"/>
    </source>
</evidence>
<name>A0ABD0Z0X6_9HEMI</name>
<protein>
    <submittedName>
        <fullName evidence="1">Uncharacterized protein</fullName>
    </submittedName>
</protein>
<reference evidence="1 2" key="1">
    <citation type="submission" date="2024-07" db="EMBL/GenBank/DDBJ databases">
        <title>Chromosome-level genome assembly of the water stick insect Ranatra chinensis (Heteroptera: Nepidae).</title>
        <authorList>
            <person name="Liu X."/>
        </authorList>
    </citation>
    <scope>NUCLEOTIDE SEQUENCE [LARGE SCALE GENOMIC DNA]</scope>
    <source>
        <strain evidence="1">Cailab_2021Rc</strain>
        <tissue evidence="1">Muscle</tissue>
    </source>
</reference>
<accession>A0ABD0Z0X6</accession>
<dbReference type="EMBL" id="JBFDAA010000009">
    <property type="protein sequence ID" value="KAL1129059.1"/>
    <property type="molecule type" value="Genomic_DNA"/>
</dbReference>
<sequence>MTLHYEFAKSNKQEATEIDNILKHRYCGCIVVEAATVPDTAGLYVGDVQIRKPVDFLNTAPSVALYYQVNHHVRKWRGCERRAGRHFDDVHKPKFRAIRHVDHERS</sequence>
<proteinExistence type="predicted"/>
<dbReference type="AlphaFoldDB" id="A0ABD0Z0X6"/>
<keyword evidence="2" id="KW-1185">Reference proteome</keyword>